<evidence type="ECO:0000256" key="6">
    <source>
        <dbReference type="ARBA" id="ARBA00022989"/>
    </source>
</evidence>
<evidence type="ECO:0000256" key="1">
    <source>
        <dbReference type="ARBA" id="ARBA00004651"/>
    </source>
</evidence>
<comment type="subcellular location">
    <subcellularLocation>
        <location evidence="1">Cell membrane</location>
        <topology evidence="1">Multi-pass membrane protein</topology>
    </subcellularLocation>
</comment>
<dbReference type="AlphaFoldDB" id="A0A1M6U4L7"/>
<dbReference type="NCBIfam" id="TIGR04128">
    <property type="entry name" value="exoso_Fjoh_1448"/>
    <property type="match status" value="1"/>
</dbReference>
<dbReference type="GO" id="GO:0008233">
    <property type="term" value="F:peptidase activity"/>
    <property type="evidence" value="ECO:0007669"/>
    <property type="project" value="UniProtKB-KW"/>
</dbReference>
<dbReference type="Pfam" id="PF09721">
    <property type="entry name" value="Exosortase_EpsH"/>
    <property type="match status" value="1"/>
</dbReference>
<keyword evidence="12" id="KW-1185">Reference proteome</keyword>
<dbReference type="NCBIfam" id="TIGR04178">
    <property type="entry name" value="exo_archaeo"/>
    <property type="match status" value="1"/>
</dbReference>
<feature type="transmembrane region" description="Helical" evidence="8">
    <location>
        <begin position="7"/>
        <end position="28"/>
    </location>
</feature>
<evidence type="ECO:0000313" key="10">
    <source>
        <dbReference type="EMBL" id="SHK64091.1"/>
    </source>
</evidence>
<feature type="transmembrane region" description="Helical" evidence="8">
    <location>
        <begin position="150"/>
        <end position="172"/>
    </location>
</feature>
<reference evidence="9" key="5">
    <citation type="submission" date="2024-05" db="EMBL/GenBank/DDBJ databases">
        <authorList>
            <person name="Sun Q."/>
            <person name="Zhou Y."/>
        </authorList>
    </citation>
    <scope>NUCLEOTIDE SEQUENCE</scope>
    <source>
        <strain evidence="9">CGMCC 1.12707</strain>
    </source>
</reference>
<feature type="transmembrane region" description="Helical" evidence="8">
    <location>
        <begin position="79"/>
        <end position="104"/>
    </location>
</feature>
<reference evidence="11" key="3">
    <citation type="submission" date="2016-11" db="EMBL/GenBank/DDBJ databases">
        <authorList>
            <person name="Varghese N."/>
            <person name="Submissions S."/>
        </authorList>
    </citation>
    <scope>NUCLEOTIDE SEQUENCE [LARGE SCALE GENOMIC DNA]</scope>
    <source>
        <strain evidence="11">DSM 27989</strain>
    </source>
</reference>
<dbReference type="Proteomes" id="UP000650994">
    <property type="component" value="Unassembled WGS sequence"/>
</dbReference>
<keyword evidence="6 8" id="KW-1133">Transmembrane helix</keyword>
<dbReference type="EMBL" id="BMFL01000010">
    <property type="protein sequence ID" value="GGE99991.1"/>
    <property type="molecule type" value="Genomic_DNA"/>
</dbReference>
<keyword evidence="5" id="KW-0378">Hydrolase</keyword>
<evidence type="ECO:0000256" key="3">
    <source>
        <dbReference type="ARBA" id="ARBA00022670"/>
    </source>
</evidence>
<reference evidence="10" key="2">
    <citation type="submission" date="2016-11" db="EMBL/GenBank/DDBJ databases">
        <authorList>
            <person name="Jaros S."/>
            <person name="Januszkiewicz K."/>
            <person name="Wedrychowicz H."/>
        </authorList>
    </citation>
    <scope>NUCLEOTIDE SEQUENCE [LARGE SCALE GENOMIC DNA]</scope>
    <source>
        <strain evidence="10">DSM 27989</strain>
    </source>
</reference>
<dbReference type="RefSeq" id="WP_072929591.1">
    <property type="nucleotide sequence ID" value="NZ_BMFL01000010.1"/>
</dbReference>
<dbReference type="InterPro" id="IPR026392">
    <property type="entry name" value="Exo/Archaeosortase_dom"/>
</dbReference>
<keyword evidence="3" id="KW-0645">Protease</keyword>
<evidence type="ECO:0000313" key="9">
    <source>
        <dbReference type="EMBL" id="GGE99991.1"/>
    </source>
</evidence>
<dbReference type="InterPro" id="IPR026323">
    <property type="entry name" value="Exosortase-related_prot_XrtF"/>
</dbReference>
<name>A0A1M6U4L7_9FLAO</name>
<evidence type="ECO:0000313" key="11">
    <source>
        <dbReference type="Proteomes" id="UP000184120"/>
    </source>
</evidence>
<organism evidence="10 11">
    <name type="scientific">Chishuiella changwenlii</name>
    <dbReference type="NCBI Taxonomy" id="1434701"/>
    <lineage>
        <taxon>Bacteria</taxon>
        <taxon>Pseudomonadati</taxon>
        <taxon>Bacteroidota</taxon>
        <taxon>Flavobacteriia</taxon>
        <taxon>Flavobacteriales</taxon>
        <taxon>Weeksellaceae</taxon>
        <taxon>Chishuiella</taxon>
    </lineage>
</organism>
<dbReference type="Proteomes" id="UP000184120">
    <property type="component" value="Unassembled WGS sequence"/>
</dbReference>
<dbReference type="GO" id="GO:0005886">
    <property type="term" value="C:plasma membrane"/>
    <property type="evidence" value="ECO:0007669"/>
    <property type="project" value="UniProtKB-SubCell"/>
</dbReference>
<dbReference type="OrthoDB" id="678161at2"/>
<evidence type="ECO:0000256" key="8">
    <source>
        <dbReference type="SAM" id="Phobius"/>
    </source>
</evidence>
<dbReference type="STRING" id="1434701.SAMN05443634_102206"/>
<evidence type="ECO:0000313" key="12">
    <source>
        <dbReference type="Proteomes" id="UP000650994"/>
    </source>
</evidence>
<gene>
    <name evidence="9" type="ORF">GCM10010984_16980</name>
    <name evidence="10" type="ORF">SAMN05443634_102206</name>
</gene>
<evidence type="ECO:0000256" key="4">
    <source>
        <dbReference type="ARBA" id="ARBA00022692"/>
    </source>
</evidence>
<proteinExistence type="predicted"/>
<dbReference type="InterPro" id="IPR019127">
    <property type="entry name" value="Exosortase"/>
</dbReference>
<dbReference type="GO" id="GO:0006508">
    <property type="term" value="P:proteolysis"/>
    <property type="evidence" value="ECO:0007669"/>
    <property type="project" value="UniProtKB-KW"/>
</dbReference>
<dbReference type="EMBL" id="FRBH01000002">
    <property type="protein sequence ID" value="SHK64091.1"/>
    <property type="molecule type" value="Genomic_DNA"/>
</dbReference>
<feature type="transmembrane region" description="Helical" evidence="8">
    <location>
        <begin position="111"/>
        <end position="130"/>
    </location>
</feature>
<keyword evidence="7 8" id="KW-0472">Membrane</keyword>
<evidence type="ECO:0000256" key="5">
    <source>
        <dbReference type="ARBA" id="ARBA00022801"/>
    </source>
</evidence>
<evidence type="ECO:0000256" key="7">
    <source>
        <dbReference type="ARBA" id="ARBA00023136"/>
    </source>
</evidence>
<keyword evidence="2" id="KW-1003">Cell membrane</keyword>
<reference evidence="9" key="1">
    <citation type="journal article" date="2014" name="Int. J. Syst. Evol. Microbiol.">
        <title>Complete genome of a new Firmicutes species belonging to the dominant human colonic microbiota ('Ruminococcus bicirculans') reveals two chromosomes and a selective capacity to utilize plant glucans.</title>
        <authorList>
            <consortium name="NISC Comparative Sequencing Program"/>
            <person name="Wegmann U."/>
            <person name="Louis P."/>
            <person name="Goesmann A."/>
            <person name="Henrissat B."/>
            <person name="Duncan S.H."/>
            <person name="Flint H.J."/>
        </authorList>
    </citation>
    <scope>NUCLEOTIDE SEQUENCE</scope>
    <source>
        <strain evidence="9">CGMCC 1.12707</strain>
    </source>
</reference>
<reference evidence="12" key="4">
    <citation type="journal article" date="2019" name="Int. J. Syst. Evol. Microbiol.">
        <title>The Global Catalogue of Microorganisms (GCM) 10K type strain sequencing project: providing services to taxonomists for standard genome sequencing and annotation.</title>
        <authorList>
            <consortium name="The Broad Institute Genomics Platform"/>
            <consortium name="The Broad Institute Genome Sequencing Center for Infectious Disease"/>
            <person name="Wu L."/>
            <person name="Ma J."/>
        </authorList>
    </citation>
    <scope>NUCLEOTIDE SEQUENCE [LARGE SCALE GENOMIC DNA]</scope>
    <source>
        <strain evidence="12">CGMCC 1.12707</strain>
    </source>
</reference>
<protein>
    <submittedName>
        <fullName evidence="10">Exosortase family protein XrtF</fullName>
    </submittedName>
</protein>
<accession>A0A1M6U4L7</accession>
<sequence length="181" mass="21157">MKEFKPLILFLARFLGTYIVLSLLYKLYLDQYLPFKNPDPITKFTSDASAYFLNLFGHVSYSNIAIHRPWMRLVLDGQVASIVNEGCNAISVVIIFVSFIIAFYTNLKQTLLFILGGLVTLFVMNISRIIMLNYIFRYHYEEYGKIAHDYLFPAIIYGTIVILWIIWVRFFVTKQIKKNAK</sequence>
<evidence type="ECO:0000256" key="2">
    <source>
        <dbReference type="ARBA" id="ARBA00022475"/>
    </source>
</evidence>
<keyword evidence="4 8" id="KW-0812">Transmembrane</keyword>